<evidence type="ECO:0000256" key="2">
    <source>
        <dbReference type="ARBA" id="ARBA00022723"/>
    </source>
</evidence>
<dbReference type="CDD" id="cd09401">
    <property type="entry name" value="LIM_TLP_like"/>
    <property type="match status" value="1"/>
</dbReference>
<dbReference type="Pfam" id="PF00412">
    <property type="entry name" value="LIM"/>
    <property type="match status" value="1"/>
</dbReference>
<evidence type="ECO:0000256" key="3">
    <source>
        <dbReference type="ARBA" id="ARBA00022833"/>
    </source>
</evidence>
<evidence type="ECO:0000256" key="9">
    <source>
        <dbReference type="SAM" id="MobiDB-lite"/>
    </source>
</evidence>
<dbReference type="SMART" id="SM00132">
    <property type="entry name" value="LIM"/>
    <property type="match status" value="1"/>
</dbReference>
<dbReference type="InterPro" id="IPR001781">
    <property type="entry name" value="Znf_LIM"/>
</dbReference>
<evidence type="ECO:0000259" key="10">
    <source>
        <dbReference type="PROSITE" id="PS50023"/>
    </source>
</evidence>
<keyword evidence="12" id="KW-1185">Reference proteome</keyword>
<dbReference type="PANTHER" id="PTHR46074">
    <property type="entry name" value="CYSTEINE-RICH PROTEIN CRIP FAMILY MEMBER"/>
    <property type="match status" value="1"/>
</dbReference>
<protein>
    <recommendedName>
        <fullName evidence="7">Cysteine-rich protein 1</fullName>
    </recommendedName>
</protein>
<comment type="function">
    <text evidence="6">Seems to have a role in zinc absorption and may function as an intracellular zinc transport protein.</text>
</comment>
<dbReference type="EMBL" id="AZBU02000010">
    <property type="protein sequence ID" value="TKR62134.1"/>
    <property type="molecule type" value="Genomic_DNA"/>
</dbReference>
<reference evidence="11 12" key="2">
    <citation type="journal article" date="2019" name="G3 (Bethesda)">
        <title>Hybrid Assembly of the Genome of the Entomopathogenic Nematode Steinernema carpocapsae Identifies the X-Chromosome.</title>
        <authorList>
            <person name="Serra L."/>
            <person name="Macchietto M."/>
            <person name="Macias-Munoz A."/>
            <person name="McGill C.J."/>
            <person name="Rodriguez I.M."/>
            <person name="Rodriguez B."/>
            <person name="Murad R."/>
            <person name="Mortazavi A."/>
        </authorList>
    </citation>
    <scope>NUCLEOTIDE SEQUENCE [LARGE SCALE GENOMIC DNA]</scope>
    <source>
        <strain evidence="11 12">ALL</strain>
    </source>
</reference>
<dbReference type="GO" id="GO:0008630">
    <property type="term" value="P:intrinsic apoptotic signaling pathway in response to DNA damage"/>
    <property type="evidence" value="ECO:0007669"/>
    <property type="project" value="TreeGrafter"/>
</dbReference>
<keyword evidence="4" id="KW-0007">Acetylation</keyword>
<dbReference type="PANTHER" id="PTHR46074:SF3">
    <property type="entry name" value="CYSTEINE-RICH PROTEIN 1"/>
    <property type="match status" value="1"/>
</dbReference>
<evidence type="ECO:0000313" key="12">
    <source>
        <dbReference type="Proteomes" id="UP000298663"/>
    </source>
</evidence>
<dbReference type="STRING" id="34508.A0A4U5M0G5"/>
<dbReference type="Gene3D" id="2.10.110.10">
    <property type="entry name" value="Cysteine Rich Protein"/>
    <property type="match status" value="1"/>
</dbReference>
<proteinExistence type="predicted"/>
<organism evidence="11 12">
    <name type="scientific">Steinernema carpocapsae</name>
    <name type="common">Entomopathogenic nematode</name>
    <dbReference type="NCBI Taxonomy" id="34508"/>
    <lineage>
        <taxon>Eukaryota</taxon>
        <taxon>Metazoa</taxon>
        <taxon>Ecdysozoa</taxon>
        <taxon>Nematoda</taxon>
        <taxon>Chromadorea</taxon>
        <taxon>Rhabditida</taxon>
        <taxon>Tylenchina</taxon>
        <taxon>Panagrolaimomorpha</taxon>
        <taxon>Strongyloidoidea</taxon>
        <taxon>Steinernematidae</taxon>
        <taxon>Steinernema</taxon>
    </lineage>
</organism>
<name>A0A4U5M0G5_STECR</name>
<keyword evidence="2 8" id="KW-0479">Metal-binding</keyword>
<keyword evidence="5 8" id="KW-0440">LIM domain</keyword>
<dbReference type="FunFam" id="2.10.110.10:FF:000054">
    <property type="entry name" value="Cysteine-rich protein 1"/>
    <property type="match status" value="1"/>
</dbReference>
<evidence type="ECO:0000313" key="11">
    <source>
        <dbReference type="EMBL" id="TKR62134.1"/>
    </source>
</evidence>
<evidence type="ECO:0000256" key="5">
    <source>
        <dbReference type="ARBA" id="ARBA00023038"/>
    </source>
</evidence>
<dbReference type="PROSITE" id="PS50023">
    <property type="entry name" value="LIM_DOMAIN_2"/>
    <property type="match status" value="1"/>
</dbReference>
<keyword evidence="3 8" id="KW-0862">Zinc</keyword>
<gene>
    <name evidence="11" type="ORF">L596_026131</name>
</gene>
<dbReference type="AlphaFoldDB" id="A0A4U5M0G5"/>
<keyword evidence="1" id="KW-0488">Methylation</keyword>
<evidence type="ECO:0000256" key="1">
    <source>
        <dbReference type="ARBA" id="ARBA00022481"/>
    </source>
</evidence>
<accession>A0A4U5M0G5</accession>
<dbReference type="GO" id="GO:0010468">
    <property type="term" value="P:regulation of gene expression"/>
    <property type="evidence" value="ECO:0007669"/>
    <property type="project" value="TreeGrafter"/>
</dbReference>
<feature type="region of interest" description="Disordered" evidence="9">
    <location>
        <begin position="65"/>
        <end position="85"/>
    </location>
</feature>
<reference evidence="11 12" key="1">
    <citation type="journal article" date="2015" name="Genome Biol.">
        <title>Comparative genomics of Steinernema reveals deeply conserved gene regulatory networks.</title>
        <authorList>
            <person name="Dillman A.R."/>
            <person name="Macchietto M."/>
            <person name="Porter C.F."/>
            <person name="Rogers A."/>
            <person name="Williams B."/>
            <person name="Antoshechkin I."/>
            <person name="Lee M.M."/>
            <person name="Goodwin Z."/>
            <person name="Lu X."/>
            <person name="Lewis E.E."/>
            <person name="Goodrich-Blair H."/>
            <person name="Stock S.P."/>
            <person name="Adams B.J."/>
            <person name="Sternberg P.W."/>
            <person name="Mortazavi A."/>
        </authorList>
    </citation>
    <scope>NUCLEOTIDE SEQUENCE [LARGE SCALE GENOMIC DNA]</scope>
    <source>
        <strain evidence="11 12">ALL</strain>
    </source>
</reference>
<comment type="caution">
    <text evidence="11">The sequence shown here is derived from an EMBL/GenBank/DDBJ whole genome shotgun (WGS) entry which is preliminary data.</text>
</comment>
<dbReference type="SUPFAM" id="SSF57716">
    <property type="entry name" value="Glucocorticoid receptor-like (DNA-binding domain)"/>
    <property type="match status" value="2"/>
</dbReference>
<evidence type="ECO:0000256" key="7">
    <source>
        <dbReference type="ARBA" id="ARBA00072537"/>
    </source>
</evidence>
<dbReference type="Proteomes" id="UP000298663">
    <property type="component" value="Unassembled WGS sequence"/>
</dbReference>
<sequence length="85" mass="9837">MPDCARCKQKVYYAERVLKLGKDWHRHCLRCTNDYCNDDLTSGNLAEHKGQPYCTRCHRAMFGPKPYSRSQSTDEVIRPQAATTN</sequence>
<evidence type="ECO:0000256" key="4">
    <source>
        <dbReference type="ARBA" id="ARBA00022990"/>
    </source>
</evidence>
<evidence type="ECO:0000256" key="8">
    <source>
        <dbReference type="PROSITE-ProRule" id="PRU00125"/>
    </source>
</evidence>
<evidence type="ECO:0000256" key="6">
    <source>
        <dbReference type="ARBA" id="ARBA00055254"/>
    </source>
</evidence>
<feature type="domain" description="LIM zinc-binding" evidence="10">
    <location>
        <begin position="2"/>
        <end position="64"/>
    </location>
</feature>
<dbReference type="OrthoDB" id="191061at2759"/>
<dbReference type="GO" id="GO:0008270">
    <property type="term" value="F:zinc ion binding"/>
    <property type="evidence" value="ECO:0007669"/>
    <property type="project" value="TreeGrafter"/>
</dbReference>